<dbReference type="PROSITE" id="PS50106">
    <property type="entry name" value="PDZ"/>
    <property type="match status" value="1"/>
</dbReference>
<feature type="compositionally biased region" description="Polar residues" evidence="3">
    <location>
        <begin position="118"/>
        <end position="137"/>
    </location>
</feature>
<dbReference type="EMBL" id="JACJKY010000003">
    <property type="protein sequence ID" value="MBM6920042.1"/>
    <property type="molecule type" value="Genomic_DNA"/>
</dbReference>
<feature type="region of interest" description="Disordered" evidence="3">
    <location>
        <begin position="118"/>
        <end position="140"/>
    </location>
</feature>
<keyword evidence="4" id="KW-0812">Transmembrane</keyword>
<dbReference type="SMART" id="SM00228">
    <property type="entry name" value="PDZ"/>
    <property type="match status" value="1"/>
</dbReference>
<evidence type="ECO:0000256" key="4">
    <source>
        <dbReference type="SAM" id="Phobius"/>
    </source>
</evidence>
<dbReference type="RefSeq" id="WP_204444461.1">
    <property type="nucleotide sequence ID" value="NZ_JACJKY010000003.1"/>
</dbReference>
<dbReference type="Gene3D" id="2.40.10.120">
    <property type="match status" value="1"/>
</dbReference>
<reference evidence="6" key="1">
    <citation type="submission" date="2020-08" db="EMBL/GenBank/DDBJ databases">
        <authorList>
            <person name="Cejkova D."/>
            <person name="Kubasova T."/>
            <person name="Jahodarova E."/>
            <person name="Rychlik I."/>
        </authorList>
    </citation>
    <scope>NUCLEOTIDE SEQUENCE</scope>
    <source>
        <strain evidence="6">An559</strain>
    </source>
</reference>
<dbReference type="InterPro" id="IPR051201">
    <property type="entry name" value="Chloro_Bact_Ser_Proteases"/>
</dbReference>
<keyword evidence="4" id="KW-1133">Transmembrane helix</keyword>
<dbReference type="Pfam" id="PF13365">
    <property type="entry name" value="Trypsin_2"/>
    <property type="match status" value="1"/>
</dbReference>
<keyword evidence="7" id="KW-1185">Reference proteome</keyword>
<evidence type="ECO:0000256" key="2">
    <source>
        <dbReference type="ARBA" id="ARBA00022801"/>
    </source>
</evidence>
<keyword evidence="4" id="KW-0472">Membrane</keyword>
<evidence type="ECO:0000313" key="6">
    <source>
        <dbReference type="EMBL" id="MBM6920042.1"/>
    </source>
</evidence>
<keyword evidence="1" id="KW-0645">Protease</keyword>
<evidence type="ECO:0000256" key="1">
    <source>
        <dbReference type="ARBA" id="ARBA00022670"/>
    </source>
</evidence>
<dbReference type="Pfam" id="PF13180">
    <property type="entry name" value="PDZ_2"/>
    <property type="match status" value="1"/>
</dbReference>
<sequence>MQEEYRPPFEGGENGQGEPMNHHPENPMPADETNTQSFHQPQQMHQNDPYSASPNPQPQWTYCDYGPIGGTDPQQPPKKEKKPGMGLRVFAIVMSVLFVLSAGGFAAVLLGGTMKNTQKPENSEASGPLFQTESTPDGTADDEIVEGQPLTNSQIYRKVEPAVVGIVGYVRGVTGTQPASQGSGVVFREDGYIVTNNHVVTDEESGAVYDKIEVILSNGDSYIATFIGGDRQSDLAVLKVDATGMHAAVFGDSDKLEVGDEAIVIGNPSGLALAGSFTHGYISALNRSVYVSTLGSNVNFIQTDAAINPGNSGGALVNKYGQVVGITSAKLAEEGFEGIGFAIPVNDAKPIIESLIQSGYVTGRVYIGITYRPISETIAELNSIPRGLRVIAIDENADVAKQGLQVGDIITKLDNQEVYDTQTVDAVLVSKSPGDTILLTVYRVNEETGVASTVEITAVLAEKTA</sequence>
<organism evidence="6 7">
    <name type="scientific">Merdimmobilis hominis</name>
    <dbReference type="NCBI Taxonomy" id="2897707"/>
    <lineage>
        <taxon>Bacteria</taxon>
        <taxon>Bacillati</taxon>
        <taxon>Bacillota</taxon>
        <taxon>Clostridia</taxon>
        <taxon>Eubacteriales</taxon>
        <taxon>Oscillospiraceae</taxon>
        <taxon>Merdimmobilis</taxon>
    </lineage>
</organism>
<keyword evidence="2" id="KW-0378">Hydrolase</keyword>
<feature type="compositionally biased region" description="Polar residues" evidence="3">
    <location>
        <begin position="32"/>
        <end position="60"/>
    </location>
</feature>
<feature type="domain" description="PDZ" evidence="5">
    <location>
        <begin position="363"/>
        <end position="445"/>
    </location>
</feature>
<name>A0A938X3A7_9FIRM</name>
<dbReference type="Gene3D" id="2.30.42.10">
    <property type="match status" value="1"/>
</dbReference>
<evidence type="ECO:0000259" key="5">
    <source>
        <dbReference type="PROSITE" id="PS50106"/>
    </source>
</evidence>
<dbReference type="AlphaFoldDB" id="A0A938X3A7"/>
<gene>
    <name evidence="6" type="ORF">H6A12_02550</name>
</gene>
<dbReference type="InterPro" id="IPR009003">
    <property type="entry name" value="Peptidase_S1_PA"/>
</dbReference>
<dbReference type="GO" id="GO:0006508">
    <property type="term" value="P:proteolysis"/>
    <property type="evidence" value="ECO:0007669"/>
    <property type="project" value="UniProtKB-KW"/>
</dbReference>
<dbReference type="InterPro" id="IPR001940">
    <property type="entry name" value="Peptidase_S1C"/>
</dbReference>
<protein>
    <submittedName>
        <fullName evidence="6">Trypsin-like peptidase domain-containing protein</fullName>
    </submittedName>
</protein>
<feature type="region of interest" description="Disordered" evidence="3">
    <location>
        <begin position="1"/>
        <end position="82"/>
    </location>
</feature>
<dbReference type="SUPFAM" id="SSF50494">
    <property type="entry name" value="Trypsin-like serine proteases"/>
    <property type="match status" value="1"/>
</dbReference>
<evidence type="ECO:0000256" key="3">
    <source>
        <dbReference type="SAM" id="MobiDB-lite"/>
    </source>
</evidence>
<reference evidence="6" key="2">
    <citation type="journal article" date="2021" name="Sci. Rep.">
        <title>The distribution of antibiotic resistance genes in chicken gut microbiota commensals.</title>
        <authorList>
            <person name="Juricova H."/>
            <person name="Matiasovicova J."/>
            <person name="Kubasova T."/>
            <person name="Cejkova D."/>
            <person name="Rychlik I."/>
        </authorList>
    </citation>
    <scope>NUCLEOTIDE SEQUENCE</scope>
    <source>
        <strain evidence="6">An559</strain>
    </source>
</reference>
<proteinExistence type="predicted"/>
<dbReference type="InterPro" id="IPR001478">
    <property type="entry name" value="PDZ"/>
</dbReference>
<evidence type="ECO:0000313" key="7">
    <source>
        <dbReference type="Proteomes" id="UP000774750"/>
    </source>
</evidence>
<dbReference type="SUPFAM" id="SSF50156">
    <property type="entry name" value="PDZ domain-like"/>
    <property type="match status" value="1"/>
</dbReference>
<dbReference type="GO" id="GO:0004252">
    <property type="term" value="F:serine-type endopeptidase activity"/>
    <property type="evidence" value="ECO:0007669"/>
    <property type="project" value="InterPro"/>
</dbReference>
<dbReference type="PANTHER" id="PTHR43343">
    <property type="entry name" value="PEPTIDASE S12"/>
    <property type="match status" value="1"/>
</dbReference>
<dbReference type="PANTHER" id="PTHR43343:SF3">
    <property type="entry name" value="PROTEASE DO-LIKE 8, CHLOROPLASTIC"/>
    <property type="match status" value="1"/>
</dbReference>
<comment type="caution">
    <text evidence="6">The sequence shown here is derived from an EMBL/GenBank/DDBJ whole genome shotgun (WGS) entry which is preliminary data.</text>
</comment>
<accession>A0A938X3A7</accession>
<feature type="transmembrane region" description="Helical" evidence="4">
    <location>
        <begin position="87"/>
        <end position="110"/>
    </location>
</feature>
<dbReference type="PRINTS" id="PR00834">
    <property type="entry name" value="PROTEASES2C"/>
</dbReference>
<dbReference type="InterPro" id="IPR036034">
    <property type="entry name" value="PDZ_sf"/>
</dbReference>
<dbReference type="Proteomes" id="UP000774750">
    <property type="component" value="Unassembled WGS sequence"/>
</dbReference>